<sequence>MSVSPPQIPPLDGVLGAPLIGAVLGTFLFGIVTLQTYHYNRLYPTDSKALKILVFAVWFIELAHSISLWHALYQINVTFYGQLAHFFNPPHSLELTVLFSALINVVVQARCYLPFSFTPNPELRCRHFFALRIRKLSGQWFIPVVCSLVTTARFTLSMIMLVAFWDSTSGFDILQTKLHWAMIGVSALGPCVDGLTAGTLCFYLWKIRSTGSHFEQMRTMVDTLIVWSMETTTVTSAASILMLILFLSRTDLAWLTVFVVQPKLFSNSLLAHLNGRQRFRNCTTIHHMGTDLNFDTPSGTQERSIALRMETMPEGARDTGTEKTGLARTV</sequence>
<keyword evidence="1" id="KW-0812">Transmembrane</keyword>
<feature type="transmembrane region" description="Helical" evidence="1">
    <location>
        <begin position="140"/>
        <end position="165"/>
    </location>
</feature>
<dbReference type="InterPro" id="IPR045339">
    <property type="entry name" value="DUF6534"/>
</dbReference>
<protein>
    <submittedName>
        <fullName evidence="3">Saposin B-type domain-containing protein</fullName>
    </submittedName>
</protein>
<name>A0A8H7CXP1_9AGAR</name>
<dbReference type="Proteomes" id="UP000620124">
    <property type="component" value="Unassembled WGS sequence"/>
</dbReference>
<organism evidence="3 4">
    <name type="scientific">Mycena venus</name>
    <dbReference type="NCBI Taxonomy" id="2733690"/>
    <lineage>
        <taxon>Eukaryota</taxon>
        <taxon>Fungi</taxon>
        <taxon>Dikarya</taxon>
        <taxon>Basidiomycota</taxon>
        <taxon>Agaricomycotina</taxon>
        <taxon>Agaricomycetes</taxon>
        <taxon>Agaricomycetidae</taxon>
        <taxon>Agaricales</taxon>
        <taxon>Marasmiineae</taxon>
        <taxon>Mycenaceae</taxon>
        <taxon>Mycena</taxon>
    </lineage>
</organism>
<accession>A0A8H7CXP1</accession>
<feature type="transmembrane region" description="Helical" evidence="1">
    <location>
        <begin position="180"/>
        <end position="204"/>
    </location>
</feature>
<feature type="transmembrane region" description="Helical" evidence="1">
    <location>
        <begin position="224"/>
        <end position="246"/>
    </location>
</feature>
<feature type="transmembrane region" description="Helical" evidence="1">
    <location>
        <begin position="49"/>
        <end position="72"/>
    </location>
</feature>
<dbReference type="OrthoDB" id="3231781at2759"/>
<dbReference type="PANTHER" id="PTHR40465">
    <property type="entry name" value="CHROMOSOME 1, WHOLE GENOME SHOTGUN SEQUENCE"/>
    <property type="match status" value="1"/>
</dbReference>
<comment type="caution">
    <text evidence="3">The sequence shown here is derived from an EMBL/GenBank/DDBJ whole genome shotgun (WGS) entry which is preliminary data.</text>
</comment>
<dbReference type="Pfam" id="PF20152">
    <property type="entry name" value="DUF6534"/>
    <property type="match status" value="1"/>
</dbReference>
<feature type="transmembrane region" description="Helical" evidence="1">
    <location>
        <begin position="252"/>
        <end position="270"/>
    </location>
</feature>
<keyword evidence="1" id="KW-0472">Membrane</keyword>
<evidence type="ECO:0000259" key="2">
    <source>
        <dbReference type="Pfam" id="PF20152"/>
    </source>
</evidence>
<evidence type="ECO:0000313" key="3">
    <source>
        <dbReference type="EMBL" id="KAF7352002.1"/>
    </source>
</evidence>
<gene>
    <name evidence="3" type="ORF">MVEN_01162400</name>
</gene>
<reference evidence="3" key="1">
    <citation type="submission" date="2020-05" db="EMBL/GenBank/DDBJ databases">
        <title>Mycena genomes resolve the evolution of fungal bioluminescence.</title>
        <authorList>
            <person name="Tsai I.J."/>
        </authorList>
    </citation>
    <scope>NUCLEOTIDE SEQUENCE</scope>
    <source>
        <strain evidence="3">CCC161011</strain>
    </source>
</reference>
<keyword evidence="1" id="KW-1133">Transmembrane helix</keyword>
<evidence type="ECO:0000313" key="4">
    <source>
        <dbReference type="Proteomes" id="UP000620124"/>
    </source>
</evidence>
<dbReference type="EMBL" id="JACAZI010000009">
    <property type="protein sequence ID" value="KAF7352002.1"/>
    <property type="molecule type" value="Genomic_DNA"/>
</dbReference>
<feature type="transmembrane region" description="Helical" evidence="1">
    <location>
        <begin position="92"/>
        <end position="113"/>
    </location>
</feature>
<evidence type="ECO:0000256" key="1">
    <source>
        <dbReference type="SAM" id="Phobius"/>
    </source>
</evidence>
<proteinExistence type="predicted"/>
<keyword evidence="4" id="KW-1185">Reference proteome</keyword>
<feature type="transmembrane region" description="Helical" evidence="1">
    <location>
        <begin position="15"/>
        <end position="37"/>
    </location>
</feature>
<dbReference type="PANTHER" id="PTHR40465:SF1">
    <property type="entry name" value="DUF6534 DOMAIN-CONTAINING PROTEIN"/>
    <property type="match status" value="1"/>
</dbReference>
<feature type="domain" description="DUF6534" evidence="2">
    <location>
        <begin position="191"/>
        <end position="278"/>
    </location>
</feature>
<dbReference type="AlphaFoldDB" id="A0A8H7CXP1"/>